<keyword evidence="5 15" id="KW-0812">Transmembrane</keyword>
<feature type="transmembrane region" description="Helical" evidence="15">
    <location>
        <begin position="301"/>
        <end position="322"/>
    </location>
</feature>
<evidence type="ECO:0000256" key="15">
    <source>
        <dbReference type="RuleBase" id="RU004951"/>
    </source>
</evidence>
<evidence type="ECO:0000256" key="4">
    <source>
        <dbReference type="ARBA" id="ARBA00022606"/>
    </source>
</evidence>
<dbReference type="SUPFAM" id="SSF81321">
    <property type="entry name" value="Family A G protein-coupled receptor-like"/>
    <property type="match status" value="1"/>
</dbReference>
<dbReference type="Gene3D" id="1.20.1070.10">
    <property type="entry name" value="Rhodopsin 7-helix transmembrane proteins"/>
    <property type="match status" value="1"/>
</dbReference>
<proteinExistence type="inferred from homology"/>
<keyword evidence="4 15" id="KW-0716">Sensory transduction</keyword>
<evidence type="ECO:0000313" key="17">
    <source>
        <dbReference type="EMBL" id="CAH0103057.1"/>
    </source>
</evidence>
<feature type="transmembrane region" description="Helical" evidence="15">
    <location>
        <begin position="72"/>
        <end position="99"/>
    </location>
</feature>
<sequence>MNADVEVDYFCNRTSCATEKVVTDDIACPWLGEYRLRHSAIIERWKLCGFFEDDDLLDINCHWLQFEPVPLVYHLLLVCIFIFILLTGCLSNIIVIYILGSSRHLRTPANIIIMNLAISDFFMLIKMPIFLYNSLLQGPALGSKGCQIYGFMSGLTGTTSIMSLATVAVDRYLVISQPLNVNRKATRTRAYLTVCFVWLYSALFASLPFFGIGKYVPEGYLTTCSFDYLSDSAITRSFILTFFVAAWCFPFCIITSCYTAIFWYVRKARIELNLQRSGIRNCTSSGWRQCNIEIMIAKITIGLVMMWMISWTPYAFVALLGISGNQRRLTPGLTMIPALFAKISACVNPIIYTLTHPKIKKEILRRWHCFISSRTLNGNNVFSGGDVSEFRQDPSWHQNSISNAVSVSPIAHNFDLTNSLVNNKNATESYIQPTESVLMQDRLNVGNNISLQERSQNCIENTSKDINSRLEYDETCL</sequence>
<dbReference type="OrthoDB" id="10015560at2759"/>
<evidence type="ECO:0000256" key="5">
    <source>
        <dbReference type="ARBA" id="ARBA00022692"/>
    </source>
</evidence>
<feature type="transmembrane region" description="Helical" evidence="15">
    <location>
        <begin position="334"/>
        <end position="355"/>
    </location>
</feature>
<feature type="transmembrane region" description="Helical" evidence="15">
    <location>
        <begin position="111"/>
        <end position="136"/>
    </location>
</feature>
<comment type="subcellular location">
    <subcellularLocation>
        <location evidence="1 15">Membrane</location>
        <topology evidence="1 15">Multi-pass membrane protein</topology>
    </subcellularLocation>
</comment>
<dbReference type="GO" id="GO:0007601">
    <property type="term" value="P:visual perception"/>
    <property type="evidence" value="ECO:0007669"/>
    <property type="project" value="UniProtKB-KW"/>
</dbReference>
<dbReference type="GO" id="GO:0004930">
    <property type="term" value="F:G protein-coupled receptor activity"/>
    <property type="evidence" value="ECO:0007669"/>
    <property type="project" value="UniProtKB-KW"/>
</dbReference>
<evidence type="ECO:0000256" key="12">
    <source>
        <dbReference type="ARBA" id="ARBA00023170"/>
    </source>
</evidence>
<dbReference type="InterPro" id="IPR000276">
    <property type="entry name" value="GPCR_Rhodpsn"/>
</dbReference>
<dbReference type="PRINTS" id="PR00238">
    <property type="entry name" value="OPSIN"/>
</dbReference>
<dbReference type="PROSITE" id="PS00237">
    <property type="entry name" value="G_PROTEIN_RECEP_F1_1"/>
    <property type="match status" value="1"/>
</dbReference>
<dbReference type="PRINTS" id="PR00237">
    <property type="entry name" value="GPCRRHODOPSN"/>
</dbReference>
<dbReference type="PROSITE" id="PS00238">
    <property type="entry name" value="OPSIN"/>
    <property type="match status" value="1"/>
</dbReference>
<keyword evidence="14" id="KW-0844">Vision</keyword>
<dbReference type="InterPro" id="IPR050125">
    <property type="entry name" value="GPCR_opsins"/>
</dbReference>
<dbReference type="PROSITE" id="PS50262">
    <property type="entry name" value="G_PROTEIN_RECEP_F1_2"/>
    <property type="match status" value="1"/>
</dbReference>
<evidence type="ECO:0000256" key="9">
    <source>
        <dbReference type="ARBA" id="ARBA00023040"/>
    </source>
</evidence>
<evidence type="ECO:0000256" key="3">
    <source>
        <dbReference type="ARBA" id="ARBA00022553"/>
    </source>
</evidence>
<feature type="domain" description="G-protein coupled receptors family 1 profile" evidence="16">
    <location>
        <begin position="91"/>
        <end position="352"/>
    </location>
</feature>
<keyword evidence="13 15" id="KW-0807">Transducer</keyword>
<evidence type="ECO:0000259" key="16">
    <source>
        <dbReference type="PROSITE" id="PS50262"/>
    </source>
</evidence>
<dbReference type="InterPro" id="IPR027430">
    <property type="entry name" value="Retinal_BS"/>
</dbReference>
<dbReference type="GO" id="GO:0007602">
    <property type="term" value="P:phototransduction"/>
    <property type="evidence" value="ECO:0007669"/>
    <property type="project" value="UniProtKB-KW"/>
</dbReference>
<feature type="transmembrane region" description="Helical" evidence="15">
    <location>
        <begin position="238"/>
        <end position="265"/>
    </location>
</feature>
<evidence type="ECO:0000256" key="14">
    <source>
        <dbReference type="ARBA" id="ARBA00023305"/>
    </source>
</evidence>
<evidence type="ECO:0000256" key="7">
    <source>
        <dbReference type="ARBA" id="ARBA00022989"/>
    </source>
</evidence>
<organism evidence="17 18">
    <name type="scientific">Daphnia galeata</name>
    <dbReference type="NCBI Taxonomy" id="27404"/>
    <lineage>
        <taxon>Eukaryota</taxon>
        <taxon>Metazoa</taxon>
        <taxon>Ecdysozoa</taxon>
        <taxon>Arthropoda</taxon>
        <taxon>Crustacea</taxon>
        <taxon>Branchiopoda</taxon>
        <taxon>Diplostraca</taxon>
        <taxon>Cladocera</taxon>
        <taxon>Anomopoda</taxon>
        <taxon>Daphniidae</taxon>
        <taxon>Daphnia</taxon>
    </lineage>
</organism>
<evidence type="ECO:0000256" key="6">
    <source>
        <dbReference type="ARBA" id="ARBA00022925"/>
    </source>
</evidence>
<dbReference type="Pfam" id="PF00001">
    <property type="entry name" value="7tm_1"/>
    <property type="match status" value="1"/>
</dbReference>
<evidence type="ECO:0000256" key="1">
    <source>
        <dbReference type="ARBA" id="ARBA00004141"/>
    </source>
</evidence>
<keyword evidence="12 15" id="KW-0675">Receptor</keyword>
<keyword evidence="6 15" id="KW-0681">Retinal protein</keyword>
<dbReference type="InterPro" id="IPR001760">
    <property type="entry name" value="Opsin"/>
</dbReference>
<keyword evidence="3" id="KW-0597">Phosphoprotein</keyword>
<dbReference type="AlphaFoldDB" id="A0A8J2WG15"/>
<comment type="similarity">
    <text evidence="15">Belongs to the G-protein coupled receptor 1 family. Opsin subfamily.</text>
</comment>
<dbReference type="Proteomes" id="UP000789390">
    <property type="component" value="Unassembled WGS sequence"/>
</dbReference>
<keyword evidence="7 15" id="KW-1133">Transmembrane helix</keyword>
<protein>
    <recommendedName>
        <fullName evidence="16">G-protein coupled receptors family 1 profile domain-containing protein</fullName>
    </recommendedName>
</protein>
<name>A0A8J2WG15_9CRUS</name>
<comment type="caution">
    <text evidence="17">The sequence shown here is derived from an EMBL/GenBank/DDBJ whole genome shotgun (WGS) entry which is preliminary data.</text>
</comment>
<keyword evidence="9 15" id="KW-0297">G-protein coupled receptor</keyword>
<evidence type="ECO:0000313" key="18">
    <source>
        <dbReference type="Proteomes" id="UP000789390"/>
    </source>
</evidence>
<dbReference type="GO" id="GO:0009881">
    <property type="term" value="F:photoreceptor activity"/>
    <property type="evidence" value="ECO:0007669"/>
    <property type="project" value="UniProtKB-KW"/>
</dbReference>
<dbReference type="PANTHER" id="PTHR24240">
    <property type="entry name" value="OPSIN"/>
    <property type="match status" value="1"/>
</dbReference>
<dbReference type="EMBL" id="CAKKLH010000101">
    <property type="protein sequence ID" value="CAH0103057.1"/>
    <property type="molecule type" value="Genomic_DNA"/>
</dbReference>
<keyword evidence="10 15" id="KW-0472">Membrane</keyword>
<dbReference type="GO" id="GO:0016020">
    <property type="term" value="C:membrane"/>
    <property type="evidence" value="ECO:0007669"/>
    <property type="project" value="UniProtKB-SubCell"/>
</dbReference>
<reference evidence="17" key="1">
    <citation type="submission" date="2021-11" db="EMBL/GenBank/DDBJ databases">
        <authorList>
            <person name="Schell T."/>
        </authorList>
    </citation>
    <scope>NUCLEOTIDE SEQUENCE</scope>
    <source>
        <strain evidence="17">M5</strain>
    </source>
</reference>
<evidence type="ECO:0000256" key="8">
    <source>
        <dbReference type="ARBA" id="ARBA00022991"/>
    </source>
</evidence>
<dbReference type="InterPro" id="IPR017452">
    <property type="entry name" value="GPCR_Rhodpsn_7TM"/>
</dbReference>
<accession>A0A8J2WG15</accession>
<evidence type="ECO:0000256" key="13">
    <source>
        <dbReference type="ARBA" id="ARBA00023224"/>
    </source>
</evidence>
<evidence type="ECO:0000256" key="10">
    <source>
        <dbReference type="ARBA" id="ARBA00023136"/>
    </source>
</evidence>
<evidence type="ECO:0000256" key="11">
    <source>
        <dbReference type="ARBA" id="ARBA00023157"/>
    </source>
</evidence>
<keyword evidence="2 15" id="KW-0600">Photoreceptor protein</keyword>
<feature type="transmembrane region" description="Helical" evidence="15">
    <location>
        <begin position="148"/>
        <end position="169"/>
    </location>
</feature>
<dbReference type="CDD" id="cd15079">
    <property type="entry name" value="7tmA_photoreceptors_insect"/>
    <property type="match status" value="1"/>
</dbReference>
<gene>
    <name evidence="17" type="ORF">DGAL_LOCUS5590</name>
</gene>
<evidence type="ECO:0000256" key="2">
    <source>
        <dbReference type="ARBA" id="ARBA00022543"/>
    </source>
</evidence>
<feature type="transmembrane region" description="Helical" evidence="15">
    <location>
        <begin position="190"/>
        <end position="212"/>
    </location>
</feature>
<keyword evidence="11" id="KW-1015">Disulfide bond</keyword>
<dbReference type="FunFam" id="1.20.1070.10:FF:000044">
    <property type="entry name" value="Opsin, ultraviolet-sensitive"/>
    <property type="match status" value="1"/>
</dbReference>
<keyword evidence="18" id="KW-1185">Reference proteome</keyword>
<keyword evidence="8 15" id="KW-0157">Chromophore</keyword>